<evidence type="ECO:0000256" key="6">
    <source>
        <dbReference type="SAM" id="MobiDB-lite"/>
    </source>
</evidence>
<comment type="caution">
    <text evidence="9">The sequence shown here is derived from an EMBL/GenBank/DDBJ whole genome shotgun (WGS) entry which is preliminary data.</text>
</comment>
<evidence type="ECO:0000256" key="5">
    <source>
        <dbReference type="PROSITE-ProRule" id="PRU00302"/>
    </source>
</evidence>
<evidence type="ECO:0000256" key="2">
    <source>
        <dbReference type="ARBA" id="ARBA00022525"/>
    </source>
</evidence>
<feature type="region of interest" description="Disordered" evidence="6">
    <location>
        <begin position="145"/>
        <end position="261"/>
    </location>
</feature>
<comment type="subcellular location">
    <subcellularLocation>
        <location evidence="1">Secreted</location>
    </subcellularLocation>
</comment>
<keyword evidence="4" id="KW-1015">Disulfide bond</keyword>
<dbReference type="AlphaFoldDB" id="A0A401NX84"/>
<feature type="compositionally biased region" description="Low complexity" evidence="6">
    <location>
        <begin position="239"/>
        <end position="253"/>
    </location>
</feature>
<keyword evidence="5" id="KW-0768">Sushi</keyword>
<dbReference type="PROSITE" id="PS50923">
    <property type="entry name" value="SUSHI"/>
    <property type="match status" value="1"/>
</dbReference>
<dbReference type="OrthoDB" id="8044756at2759"/>
<dbReference type="Proteomes" id="UP000288216">
    <property type="component" value="Unassembled WGS sequence"/>
</dbReference>
<comment type="caution">
    <text evidence="5">Lacks conserved residue(s) required for the propagation of feature annotation.</text>
</comment>
<dbReference type="CDD" id="cd00033">
    <property type="entry name" value="CCP"/>
    <property type="match status" value="1"/>
</dbReference>
<evidence type="ECO:0000256" key="1">
    <source>
        <dbReference type="ARBA" id="ARBA00004613"/>
    </source>
</evidence>
<dbReference type="Gene3D" id="2.10.70.10">
    <property type="entry name" value="Complement Module, domain 1"/>
    <property type="match status" value="1"/>
</dbReference>
<keyword evidence="3" id="KW-0732">Signal</keyword>
<dbReference type="InterPro" id="IPR008160">
    <property type="entry name" value="Collagen"/>
</dbReference>
<feature type="compositionally biased region" description="Low complexity" evidence="6">
    <location>
        <begin position="187"/>
        <end position="212"/>
    </location>
</feature>
<evidence type="ECO:0000259" key="7">
    <source>
        <dbReference type="PROSITE" id="PS50871"/>
    </source>
</evidence>
<dbReference type="Pfam" id="PF01391">
    <property type="entry name" value="Collagen"/>
    <property type="match status" value="1"/>
</dbReference>
<dbReference type="EMBL" id="BFAA01002852">
    <property type="protein sequence ID" value="GCB65488.1"/>
    <property type="molecule type" value="Genomic_DNA"/>
</dbReference>
<dbReference type="SUPFAM" id="SSF57535">
    <property type="entry name" value="Complement control module/SCR domain"/>
    <property type="match status" value="1"/>
</dbReference>
<organism evidence="9 10">
    <name type="scientific">Scyliorhinus torazame</name>
    <name type="common">Cloudy catshark</name>
    <name type="synonym">Catulus torazame</name>
    <dbReference type="NCBI Taxonomy" id="75743"/>
    <lineage>
        <taxon>Eukaryota</taxon>
        <taxon>Metazoa</taxon>
        <taxon>Chordata</taxon>
        <taxon>Craniata</taxon>
        <taxon>Vertebrata</taxon>
        <taxon>Chondrichthyes</taxon>
        <taxon>Elasmobranchii</taxon>
        <taxon>Galeomorphii</taxon>
        <taxon>Galeoidea</taxon>
        <taxon>Carcharhiniformes</taxon>
        <taxon>Scyliorhinidae</taxon>
        <taxon>Scyliorhinus</taxon>
    </lineage>
</organism>
<sequence>MHNSSILCTPEILKHIQRDSESLRMVPVWLLCLAGLFLTQTYGIPTGSGIAEADIAAQEPIGLVERKYGTGPPYDYGPVIDDGKSDYDLCGKVPSVLYGSCQLYHRKAIFTCKKGFELLGSNVVSCSPKGYWSSMPICIPRPKFYPGPKGEDGDIGPMGPKGEPGNPGHPGERGYPGRRGKPGPAGPRGATGSRGSRGSVGFPGVTGFPGPNGRNGMNGAKGIDGDTGAPGAPGPQGPPGEQGMTGEPGDQGPQGPPGVLRPQQRSAFHVKLGSGSVTSGQPVGFQEILYNEDGDYNVATSMFRCRISGVYAFYAYFEVNRRSALLAILVIKFGYNLKIQKMAFVTTVISWDI</sequence>
<evidence type="ECO:0000313" key="9">
    <source>
        <dbReference type="EMBL" id="GCB65488.1"/>
    </source>
</evidence>
<name>A0A401NX84_SCYTO</name>
<evidence type="ECO:0000256" key="3">
    <source>
        <dbReference type="ARBA" id="ARBA00022729"/>
    </source>
</evidence>
<feature type="domain" description="C1q" evidence="7">
    <location>
        <begin position="261"/>
        <end position="353"/>
    </location>
</feature>
<dbReference type="Gene3D" id="2.60.120.40">
    <property type="match status" value="1"/>
</dbReference>
<dbReference type="InterPro" id="IPR008983">
    <property type="entry name" value="Tumour_necrosis_fac-like_dom"/>
</dbReference>
<evidence type="ECO:0000313" key="10">
    <source>
        <dbReference type="Proteomes" id="UP000288216"/>
    </source>
</evidence>
<evidence type="ECO:0000259" key="8">
    <source>
        <dbReference type="PROSITE" id="PS50923"/>
    </source>
</evidence>
<dbReference type="InterPro" id="IPR035976">
    <property type="entry name" value="Sushi/SCR/CCP_sf"/>
</dbReference>
<proteinExistence type="predicted"/>
<dbReference type="PANTHER" id="PTHR15427">
    <property type="entry name" value="EMILIN ELASTIN MICROFIBRIL INTERFACE-LOCATED PROTEIN ELASTIN MICROFIBRIL INTERFACER"/>
    <property type="match status" value="1"/>
</dbReference>
<dbReference type="InterPro" id="IPR050392">
    <property type="entry name" value="Collagen/C1q_domain"/>
</dbReference>
<keyword evidence="2" id="KW-0964">Secreted</keyword>
<dbReference type="InterPro" id="IPR001073">
    <property type="entry name" value="C1q_dom"/>
</dbReference>
<dbReference type="GO" id="GO:0005576">
    <property type="term" value="C:extracellular region"/>
    <property type="evidence" value="ECO:0007669"/>
    <property type="project" value="UniProtKB-SubCell"/>
</dbReference>
<gene>
    <name evidence="9" type="ORF">scyTo_0007728</name>
</gene>
<evidence type="ECO:0000256" key="4">
    <source>
        <dbReference type="ARBA" id="ARBA00023157"/>
    </source>
</evidence>
<dbReference type="SUPFAM" id="SSF49842">
    <property type="entry name" value="TNF-like"/>
    <property type="match status" value="1"/>
</dbReference>
<accession>A0A401NX84</accession>
<dbReference type="Pfam" id="PF00084">
    <property type="entry name" value="Sushi"/>
    <property type="match status" value="1"/>
</dbReference>
<dbReference type="SMART" id="SM00032">
    <property type="entry name" value="CCP"/>
    <property type="match status" value="1"/>
</dbReference>
<feature type="domain" description="Sushi" evidence="8">
    <location>
        <begin position="88"/>
        <end position="140"/>
    </location>
</feature>
<dbReference type="OMA" id="PKFYPGP"/>
<dbReference type="STRING" id="75743.A0A401NX84"/>
<dbReference type="PANTHER" id="PTHR15427:SF27">
    <property type="entry name" value="COMPLEMENT C1Q TUMOR NECROSIS FACTOR-RELATED PROTEIN 5"/>
    <property type="match status" value="1"/>
</dbReference>
<keyword evidence="10" id="KW-1185">Reference proteome</keyword>
<dbReference type="PROSITE" id="PS50871">
    <property type="entry name" value="C1Q"/>
    <property type="match status" value="1"/>
</dbReference>
<evidence type="ECO:0008006" key="11">
    <source>
        <dbReference type="Google" id="ProtNLM"/>
    </source>
</evidence>
<dbReference type="Pfam" id="PF00386">
    <property type="entry name" value="C1q"/>
    <property type="match status" value="1"/>
</dbReference>
<reference evidence="9 10" key="1">
    <citation type="journal article" date="2018" name="Nat. Ecol. Evol.">
        <title>Shark genomes provide insights into elasmobranch evolution and the origin of vertebrates.</title>
        <authorList>
            <person name="Hara Y"/>
            <person name="Yamaguchi K"/>
            <person name="Onimaru K"/>
            <person name="Kadota M"/>
            <person name="Koyanagi M"/>
            <person name="Keeley SD"/>
            <person name="Tatsumi K"/>
            <person name="Tanaka K"/>
            <person name="Motone F"/>
            <person name="Kageyama Y"/>
            <person name="Nozu R"/>
            <person name="Adachi N"/>
            <person name="Nishimura O"/>
            <person name="Nakagawa R"/>
            <person name="Tanegashima C"/>
            <person name="Kiyatake I"/>
            <person name="Matsumoto R"/>
            <person name="Murakumo K"/>
            <person name="Nishida K"/>
            <person name="Terakita A"/>
            <person name="Kuratani S"/>
            <person name="Sato K"/>
            <person name="Hyodo S Kuraku.S."/>
        </authorList>
    </citation>
    <scope>NUCLEOTIDE SEQUENCE [LARGE SCALE GENOMIC DNA]</scope>
</reference>
<dbReference type="InterPro" id="IPR000436">
    <property type="entry name" value="Sushi_SCR_CCP_dom"/>
</dbReference>
<protein>
    <recommendedName>
        <fullName evidence="11">Sushi domain-containing protein</fullName>
    </recommendedName>
</protein>